<dbReference type="GeneID" id="30199848"/>
<name>A0A1E3NVC5_WICAA</name>
<evidence type="ECO:0000256" key="2">
    <source>
        <dbReference type="ARBA" id="ARBA00022692"/>
    </source>
</evidence>
<dbReference type="GO" id="GO:0098803">
    <property type="term" value="C:respiratory chain complex"/>
    <property type="evidence" value="ECO:0007669"/>
    <property type="project" value="EnsemblFungi"/>
</dbReference>
<reference evidence="7 8" key="1">
    <citation type="journal article" date="2016" name="Proc. Natl. Acad. Sci. U.S.A.">
        <title>Comparative genomics of biotechnologically important yeasts.</title>
        <authorList>
            <person name="Riley R."/>
            <person name="Haridas S."/>
            <person name="Wolfe K.H."/>
            <person name="Lopes M.R."/>
            <person name="Hittinger C.T."/>
            <person name="Goeker M."/>
            <person name="Salamov A.A."/>
            <person name="Wisecaver J.H."/>
            <person name="Long T.M."/>
            <person name="Calvey C.H."/>
            <person name="Aerts A.L."/>
            <person name="Barry K.W."/>
            <person name="Choi C."/>
            <person name="Clum A."/>
            <person name="Coughlan A.Y."/>
            <person name="Deshpande S."/>
            <person name="Douglass A.P."/>
            <person name="Hanson S.J."/>
            <person name="Klenk H.-P."/>
            <person name="LaButti K.M."/>
            <person name="Lapidus A."/>
            <person name="Lindquist E.A."/>
            <person name="Lipzen A.M."/>
            <person name="Meier-Kolthoff J.P."/>
            <person name="Ohm R.A."/>
            <person name="Otillar R.P."/>
            <person name="Pangilinan J.L."/>
            <person name="Peng Y."/>
            <person name="Rokas A."/>
            <person name="Rosa C.A."/>
            <person name="Scheuner C."/>
            <person name="Sibirny A.A."/>
            <person name="Slot J.C."/>
            <person name="Stielow J.B."/>
            <person name="Sun H."/>
            <person name="Kurtzman C.P."/>
            <person name="Blackwell M."/>
            <person name="Grigoriev I.V."/>
            <person name="Jeffries T.W."/>
        </authorList>
    </citation>
    <scope>NUCLEOTIDE SEQUENCE [LARGE SCALE GENOMIC DNA]</scope>
    <source>
        <strain evidence="8">ATCC 58044 / CBS 1984 / NCYC 433 / NRRL Y-366-8</strain>
    </source>
</reference>
<evidence type="ECO:0000313" key="7">
    <source>
        <dbReference type="EMBL" id="ODQ57076.1"/>
    </source>
</evidence>
<feature type="non-terminal residue" evidence="7">
    <location>
        <position position="197"/>
    </location>
</feature>
<dbReference type="InterPro" id="IPR007667">
    <property type="entry name" value="Hypoxia_induced_domain"/>
</dbReference>
<evidence type="ECO:0000256" key="4">
    <source>
        <dbReference type="ARBA" id="ARBA00023136"/>
    </source>
</evidence>
<keyword evidence="4 5" id="KW-0472">Membrane</keyword>
<dbReference type="GO" id="GO:0005743">
    <property type="term" value="C:mitochondrial inner membrane"/>
    <property type="evidence" value="ECO:0007669"/>
    <property type="project" value="EnsemblFungi"/>
</dbReference>
<keyword evidence="2 5" id="KW-0812">Transmembrane</keyword>
<dbReference type="PANTHER" id="PTHR28018">
    <property type="entry name" value="RESPIRATORY SUPERCOMPLEX FACTOR 2, MITOCHONDRIAL"/>
    <property type="match status" value="1"/>
</dbReference>
<dbReference type="GO" id="GO:0031334">
    <property type="term" value="P:positive regulation of protein-containing complex assembly"/>
    <property type="evidence" value="ECO:0007669"/>
    <property type="project" value="EnsemblFungi"/>
</dbReference>
<feature type="domain" description="HIG1" evidence="6">
    <location>
        <begin position="88"/>
        <end position="179"/>
    </location>
</feature>
<dbReference type="Pfam" id="PF04588">
    <property type="entry name" value="HIG_1_N"/>
    <property type="match status" value="1"/>
</dbReference>
<evidence type="ECO:0000313" key="8">
    <source>
        <dbReference type="Proteomes" id="UP000094112"/>
    </source>
</evidence>
<dbReference type="PANTHER" id="PTHR28018:SF3">
    <property type="entry name" value="RESPIRATORY SUPERCOMPLEX FACTOR 2, MITOCHONDRIAL"/>
    <property type="match status" value="1"/>
</dbReference>
<dbReference type="STRING" id="683960.A0A1E3NVC5"/>
<evidence type="ECO:0000259" key="6">
    <source>
        <dbReference type="PROSITE" id="PS51503"/>
    </source>
</evidence>
<dbReference type="GO" id="GO:0033617">
    <property type="term" value="P:mitochondrial respiratory chain complex IV assembly"/>
    <property type="evidence" value="ECO:0007669"/>
    <property type="project" value="EnsemblFungi"/>
</dbReference>
<keyword evidence="3 5" id="KW-1133">Transmembrane helix</keyword>
<dbReference type="PROSITE" id="PS51503">
    <property type="entry name" value="HIG1"/>
    <property type="match status" value="1"/>
</dbReference>
<accession>A0A1E3NVC5</accession>
<evidence type="ECO:0000256" key="3">
    <source>
        <dbReference type="ARBA" id="ARBA00022989"/>
    </source>
</evidence>
<evidence type="ECO:0000256" key="1">
    <source>
        <dbReference type="ARBA" id="ARBA00004173"/>
    </source>
</evidence>
<dbReference type="Proteomes" id="UP000094112">
    <property type="component" value="Unassembled WGS sequence"/>
</dbReference>
<dbReference type="RefSeq" id="XP_019036283.1">
    <property type="nucleotide sequence ID" value="XM_019182602.1"/>
</dbReference>
<keyword evidence="8" id="KW-1185">Reference proteome</keyword>
<feature type="transmembrane region" description="Helical" evidence="5">
    <location>
        <begin position="20"/>
        <end position="39"/>
    </location>
</feature>
<dbReference type="InterPro" id="IPR040153">
    <property type="entry name" value="Rcf2"/>
</dbReference>
<organism evidence="7 8">
    <name type="scientific">Wickerhamomyces anomalus (strain ATCC 58044 / CBS 1984 / NCYC 433 / NRRL Y-366-8)</name>
    <name type="common">Yeast</name>
    <name type="synonym">Hansenula anomala</name>
    <dbReference type="NCBI Taxonomy" id="683960"/>
    <lineage>
        <taxon>Eukaryota</taxon>
        <taxon>Fungi</taxon>
        <taxon>Dikarya</taxon>
        <taxon>Ascomycota</taxon>
        <taxon>Saccharomycotina</taxon>
        <taxon>Saccharomycetes</taxon>
        <taxon>Phaffomycetales</taxon>
        <taxon>Wickerhamomycetaceae</taxon>
        <taxon>Wickerhamomyces</taxon>
    </lineage>
</organism>
<evidence type="ECO:0000256" key="5">
    <source>
        <dbReference type="SAM" id="Phobius"/>
    </source>
</evidence>
<dbReference type="EMBL" id="KV454214">
    <property type="protein sequence ID" value="ODQ57076.1"/>
    <property type="molecule type" value="Genomic_DNA"/>
</dbReference>
<comment type="subcellular location">
    <subcellularLocation>
        <location evidence="1">Mitochondrion</location>
    </subcellularLocation>
</comment>
<protein>
    <recommendedName>
        <fullName evidence="6">HIG1 domain-containing protein</fullName>
    </recommendedName>
</protein>
<sequence>MKLLTQEEIDAHFYATASGGLKGLTAGLLITGAIFKLGARRYPGFPKNLPWSIRTAIFITPPTVLTTIWAEESSNSFDREMYSGEYDSKKKLEEYKEWTNLPIGQKFTQGLINHKYKIIVGAWAASMYGSWVFVDRDPIMTKAQKIVQARMYAQSLTVVLLLAGMGLSLWDEKNHPEHYETKNKNDDWRKILEEEEA</sequence>
<gene>
    <name evidence="7" type="ORF">WICANDRAFT_47502</name>
</gene>
<dbReference type="AlphaFoldDB" id="A0A1E3NVC5"/>
<dbReference type="OrthoDB" id="1915122at2759"/>
<proteinExistence type="predicted"/>